<keyword evidence="3 9" id="KW-0698">rRNA processing</keyword>
<dbReference type="GO" id="GO:0008270">
    <property type="term" value="F:zinc ion binding"/>
    <property type="evidence" value="ECO:0007669"/>
    <property type="project" value="UniProtKB-UniRule"/>
</dbReference>
<dbReference type="PANTHER" id="PTHR46986:SF1">
    <property type="entry name" value="ENDORIBONUCLEASE YBEY, CHLOROPLASTIC"/>
    <property type="match status" value="1"/>
</dbReference>
<reference evidence="10" key="1">
    <citation type="submission" date="2021-03" db="EMBL/GenBank/DDBJ databases">
        <title>Proteiniclasticum marinus sp. nov., isolated from tidal flat sediment.</title>
        <authorList>
            <person name="Namirimu T."/>
            <person name="Yang J.-A."/>
            <person name="Yang S.-H."/>
            <person name="Kim Y.-J."/>
            <person name="Kwon K.K."/>
        </authorList>
    </citation>
    <scope>NUCLEOTIDE SEQUENCE</scope>
    <source>
        <strain evidence="10">SCR006</strain>
    </source>
</reference>
<dbReference type="InterPro" id="IPR002036">
    <property type="entry name" value="YbeY"/>
</dbReference>
<evidence type="ECO:0000256" key="9">
    <source>
        <dbReference type="HAMAP-Rule" id="MF_00009"/>
    </source>
</evidence>
<dbReference type="InterPro" id="IPR020549">
    <property type="entry name" value="YbeY_CS"/>
</dbReference>
<feature type="binding site" evidence="9">
    <location>
        <position position="136"/>
    </location>
    <ligand>
        <name>Zn(2+)</name>
        <dbReference type="ChEBI" id="CHEBI:29105"/>
        <note>catalytic</note>
    </ligand>
</feature>
<evidence type="ECO:0000256" key="1">
    <source>
        <dbReference type="ARBA" id="ARBA00010875"/>
    </source>
</evidence>
<dbReference type="InterPro" id="IPR023091">
    <property type="entry name" value="MetalPrtase_cat_dom_sf_prd"/>
</dbReference>
<dbReference type="RefSeq" id="WP_207598366.1">
    <property type="nucleotide sequence ID" value="NZ_JAFNJU010000001.1"/>
</dbReference>
<protein>
    <recommendedName>
        <fullName evidence="9">Endoribonuclease YbeY</fullName>
        <ecNumber evidence="9">3.1.-.-</ecNumber>
    </recommendedName>
</protein>
<evidence type="ECO:0000313" key="11">
    <source>
        <dbReference type="Proteomes" id="UP000664218"/>
    </source>
</evidence>
<keyword evidence="6 9" id="KW-0255">Endonuclease</keyword>
<evidence type="ECO:0000256" key="8">
    <source>
        <dbReference type="ARBA" id="ARBA00022833"/>
    </source>
</evidence>
<dbReference type="NCBIfam" id="TIGR00043">
    <property type="entry name" value="rRNA maturation RNase YbeY"/>
    <property type="match status" value="1"/>
</dbReference>
<name>A0A939KG10_9CLOT</name>
<dbReference type="HAMAP" id="MF_00009">
    <property type="entry name" value="Endoribonucl_YbeY"/>
    <property type="match status" value="1"/>
</dbReference>
<dbReference type="EC" id="3.1.-.-" evidence="9"/>
<keyword evidence="8 9" id="KW-0862">Zinc</keyword>
<evidence type="ECO:0000256" key="5">
    <source>
        <dbReference type="ARBA" id="ARBA00022723"/>
    </source>
</evidence>
<accession>A0A939KG10</accession>
<feature type="binding site" evidence="9">
    <location>
        <position position="142"/>
    </location>
    <ligand>
        <name>Zn(2+)</name>
        <dbReference type="ChEBI" id="CHEBI:29105"/>
        <note>catalytic</note>
    </ligand>
</feature>
<dbReference type="EMBL" id="JAFNJU010000001">
    <property type="protein sequence ID" value="MBO1263864.1"/>
    <property type="molecule type" value="Genomic_DNA"/>
</dbReference>
<gene>
    <name evidence="9 10" type="primary">ybeY</name>
    <name evidence="10" type="ORF">J3A84_02240</name>
</gene>
<comment type="subcellular location">
    <subcellularLocation>
        <location evidence="9">Cytoplasm</location>
    </subcellularLocation>
</comment>
<organism evidence="10 11">
    <name type="scientific">Proteiniclasticum aestuarii</name>
    <dbReference type="NCBI Taxonomy" id="2817862"/>
    <lineage>
        <taxon>Bacteria</taxon>
        <taxon>Bacillati</taxon>
        <taxon>Bacillota</taxon>
        <taxon>Clostridia</taxon>
        <taxon>Eubacteriales</taxon>
        <taxon>Clostridiaceae</taxon>
        <taxon>Proteiniclasticum</taxon>
    </lineage>
</organism>
<evidence type="ECO:0000256" key="3">
    <source>
        <dbReference type="ARBA" id="ARBA00022552"/>
    </source>
</evidence>
<evidence type="ECO:0000313" key="10">
    <source>
        <dbReference type="EMBL" id="MBO1263864.1"/>
    </source>
</evidence>
<dbReference type="SUPFAM" id="SSF55486">
    <property type="entry name" value="Metalloproteases ('zincins'), catalytic domain"/>
    <property type="match status" value="1"/>
</dbReference>
<keyword evidence="7 9" id="KW-0378">Hydrolase</keyword>
<evidence type="ECO:0000256" key="6">
    <source>
        <dbReference type="ARBA" id="ARBA00022759"/>
    </source>
</evidence>
<dbReference type="GO" id="GO:0005737">
    <property type="term" value="C:cytoplasm"/>
    <property type="evidence" value="ECO:0007669"/>
    <property type="project" value="UniProtKB-SubCell"/>
</dbReference>
<dbReference type="GO" id="GO:0004222">
    <property type="term" value="F:metalloendopeptidase activity"/>
    <property type="evidence" value="ECO:0007669"/>
    <property type="project" value="InterPro"/>
</dbReference>
<proteinExistence type="inferred from homology"/>
<keyword evidence="11" id="KW-1185">Reference proteome</keyword>
<evidence type="ECO:0000256" key="2">
    <source>
        <dbReference type="ARBA" id="ARBA00022517"/>
    </source>
</evidence>
<dbReference type="GO" id="GO:0006364">
    <property type="term" value="P:rRNA processing"/>
    <property type="evidence" value="ECO:0007669"/>
    <property type="project" value="UniProtKB-UniRule"/>
</dbReference>
<dbReference type="Gene3D" id="3.40.390.30">
    <property type="entry name" value="Metalloproteases ('zincins'), catalytic domain"/>
    <property type="match status" value="1"/>
</dbReference>
<evidence type="ECO:0000256" key="4">
    <source>
        <dbReference type="ARBA" id="ARBA00022722"/>
    </source>
</evidence>
<keyword evidence="4 9" id="KW-0540">Nuclease</keyword>
<keyword evidence="5 9" id="KW-0479">Metal-binding</keyword>
<feature type="binding site" evidence="9">
    <location>
        <position position="132"/>
    </location>
    <ligand>
        <name>Zn(2+)</name>
        <dbReference type="ChEBI" id="CHEBI:29105"/>
        <note>catalytic</note>
    </ligand>
</feature>
<keyword evidence="2 9" id="KW-0690">Ribosome biogenesis</keyword>
<dbReference type="PROSITE" id="PS01306">
    <property type="entry name" value="UPF0054"/>
    <property type="match status" value="1"/>
</dbReference>
<dbReference type="GO" id="GO:0004521">
    <property type="term" value="F:RNA endonuclease activity"/>
    <property type="evidence" value="ECO:0007669"/>
    <property type="project" value="UniProtKB-UniRule"/>
</dbReference>
<dbReference type="PANTHER" id="PTHR46986">
    <property type="entry name" value="ENDORIBONUCLEASE YBEY, CHLOROPLASTIC"/>
    <property type="match status" value="1"/>
</dbReference>
<comment type="function">
    <text evidence="9">Single strand-specific metallo-endoribonuclease involved in late-stage 70S ribosome quality control and in maturation of the 3' terminus of the 16S rRNA.</text>
</comment>
<evidence type="ECO:0000256" key="7">
    <source>
        <dbReference type="ARBA" id="ARBA00022801"/>
    </source>
</evidence>
<comment type="cofactor">
    <cofactor evidence="9">
        <name>Zn(2+)</name>
        <dbReference type="ChEBI" id="CHEBI:29105"/>
    </cofactor>
    <text evidence="9">Binds 1 zinc ion.</text>
</comment>
<dbReference type="AlphaFoldDB" id="A0A939KG10"/>
<dbReference type="Proteomes" id="UP000664218">
    <property type="component" value="Unassembled WGS sequence"/>
</dbReference>
<sequence>MINIENEQDKVHVNDALLKAIDDTINYTLKDQNVSYECDVSVLLVDNETIRDINRDNRNIDKETDVLSFPMIEYEEGKTYKDLYADHKFGVEYFDGDALVLGDVVLSMEKALEQAEEFGHSVKREACYLVVHSVLHLLGYDHMNEKDKIRMRAEEEKILHALDITRE</sequence>
<dbReference type="Pfam" id="PF02130">
    <property type="entry name" value="YbeY"/>
    <property type="match status" value="1"/>
</dbReference>
<comment type="similarity">
    <text evidence="1 9">Belongs to the endoribonuclease YbeY family.</text>
</comment>
<comment type="caution">
    <text evidence="10">The sequence shown here is derived from an EMBL/GenBank/DDBJ whole genome shotgun (WGS) entry which is preliminary data.</text>
</comment>
<keyword evidence="9" id="KW-0963">Cytoplasm</keyword>